<feature type="transmembrane region" description="Helical" evidence="7">
    <location>
        <begin position="65"/>
        <end position="84"/>
    </location>
</feature>
<feature type="transmembrane region" description="Helical" evidence="7">
    <location>
        <begin position="90"/>
        <end position="107"/>
    </location>
</feature>
<evidence type="ECO:0000256" key="4">
    <source>
        <dbReference type="ARBA" id="ARBA00022679"/>
    </source>
</evidence>
<dbReference type="RefSeq" id="WP_160974795.1">
    <property type="nucleotide sequence ID" value="NZ_WWEN01000008.1"/>
</dbReference>
<dbReference type="Proteomes" id="UP000479043">
    <property type="component" value="Unassembled WGS sequence"/>
</dbReference>
<accession>A0A6L8LLN0</accession>
<keyword evidence="5" id="KW-0418">Kinase</keyword>
<dbReference type="EMBL" id="WWEN01000008">
    <property type="protein sequence ID" value="MYM56884.1"/>
    <property type="molecule type" value="Genomic_DNA"/>
</dbReference>
<feature type="transmembrane region" description="Helical" evidence="7">
    <location>
        <begin position="114"/>
        <end position="131"/>
    </location>
</feature>
<evidence type="ECO:0000256" key="7">
    <source>
        <dbReference type="SAM" id="Phobius"/>
    </source>
</evidence>
<organism evidence="9 10">
    <name type="scientific">Thalassovita mangrovi</name>
    <dbReference type="NCBI Taxonomy" id="2692236"/>
    <lineage>
        <taxon>Bacteria</taxon>
        <taxon>Pseudomonadati</taxon>
        <taxon>Pseudomonadota</taxon>
        <taxon>Alphaproteobacteria</taxon>
        <taxon>Rhodobacterales</taxon>
        <taxon>Roseobacteraceae</taxon>
        <taxon>Thalassovita</taxon>
    </lineage>
</organism>
<dbReference type="EC" id="2.7.13.3" evidence="2"/>
<dbReference type="AlphaFoldDB" id="A0A6L8LLN0"/>
<dbReference type="SMART" id="SM00387">
    <property type="entry name" value="HATPase_c"/>
    <property type="match status" value="1"/>
</dbReference>
<evidence type="ECO:0000259" key="8">
    <source>
        <dbReference type="PROSITE" id="PS50109"/>
    </source>
</evidence>
<keyword evidence="7" id="KW-0812">Transmembrane</keyword>
<name>A0A6L8LLN0_9RHOB</name>
<proteinExistence type="predicted"/>
<evidence type="ECO:0000313" key="9">
    <source>
        <dbReference type="EMBL" id="MYM56884.1"/>
    </source>
</evidence>
<keyword evidence="6" id="KW-0902">Two-component regulatory system</keyword>
<keyword evidence="3" id="KW-0597">Phosphoprotein</keyword>
<feature type="domain" description="Histidine kinase" evidence="8">
    <location>
        <begin position="201"/>
        <end position="421"/>
    </location>
</feature>
<dbReference type="PROSITE" id="PS50109">
    <property type="entry name" value="HIS_KIN"/>
    <property type="match status" value="1"/>
</dbReference>
<dbReference type="Gene3D" id="3.30.565.10">
    <property type="entry name" value="Histidine kinase-like ATPase, C-terminal domain"/>
    <property type="match status" value="1"/>
</dbReference>
<dbReference type="PANTHER" id="PTHR43711">
    <property type="entry name" value="TWO-COMPONENT HISTIDINE KINASE"/>
    <property type="match status" value="1"/>
</dbReference>
<dbReference type="InterPro" id="IPR004358">
    <property type="entry name" value="Sig_transdc_His_kin-like_C"/>
</dbReference>
<dbReference type="InterPro" id="IPR005467">
    <property type="entry name" value="His_kinase_dom"/>
</dbReference>
<feature type="transmembrane region" description="Helical" evidence="7">
    <location>
        <begin position="42"/>
        <end position="58"/>
    </location>
</feature>
<dbReference type="GO" id="GO:0000155">
    <property type="term" value="F:phosphorelay sensor kinase activity"/>
    <property type="evidence" value="ECO:0007669"/>
    <property type="project" value="InterPro"/>
</dbReference>
<evidence type="ECO:0000256" key="2">
    <source>
        <dbReference type="ARBA" id="ARBA00012438"/>
    </source>
</evidence>
<dbReference type="InterPro" id="IPR003594">
    <property type="entry name" value="HATPase_dom"/>
</dbReference>
<keyword evidence="7" id="KW-0472">Membrane</keyword>
<dbReference type="SMART" id="SM00388">
    <property type="entry name" value="HisKA"/>
    <property type="match status" value="1"/>
</dbReference>
<comment type="catalytic activity">
    <reaction evidence="1">
        <text>ATP + protein L-histidine = ADP + protein N-phospho-L-histidine.</text>
        <dbReference type="EC" id="2.7.13.3"/>
    </reaction>
</comment>
<reference evidence="9 10" key="1">
    <citation type="submission" date="2020-01" db="EMBL/GenBank/DDBJ databases">
        <authorList>
            <person name="Chen S."/>
        </authorList>
    </citation>
    <scope>NUCLEOTIDE SEQUENCE [LARGE SCALE GENOMIC DNA]</scope>
    <source>
        <strain evidence="9 10">GS-10</strain>
    </source>
</reference>
<dbReference type="InterPro" id="IPR003661">
    <property type="entry name" value="HisK_dim/P_dom"/>
</dbReference>
<comment type="caution">
    <text evidence="9">The sequence shown here is derived from an EMBL/GenBank/DDBJ whole genome shotgun (WGS) entry which is preliminary data.</text>
</comment>
<evidence type="ECO:0000313" key="10">
    <source>
        <dbReference type="Proteomes" id="UP000479043"/>
    </source>
</evidence>
<dbReference type="Pfam" id="PF02518">
    <property type="entry name" value="HATPase_c"/>
    <property type="match status" value="1"/>
</dbReference>
<dbReference type="PANTHER" id="PTHR43711:SF1">
    <property type="entry name" value="HISTIDINE KINASE 1"/>
    <property type="match status" value="1"/>
</dbReference>
<evidence type="ECO:0000256" key="6">
    <source>
        <dbReference type="ARBA" id="ARBA00023012"/>
    </source>
</evidence>
<dbReference type="InterPro" id="IPR050736">
    <property type="entry name" value="Sensor_HK_Regulatory"/>
</dbReference>
<dbReference type="Gene3D" id="1.10.287.130">
    <property type="match status" value="1"/>
</dbReference>
<protein>
    <recommendedName>
        <fullName evidence="2">histidine kinase</fullName>
        <ecNumber evidence="2">2.7.13.3</ecNumber>
    </recommendedName>
</protein>
<evidence type="ECO:0000256" key="1">
    <source>
        <dbReference type="ARBA" id="ARBA00000085"/>
    </source>
</evidence>
<keyword evidence="7" id="KW-1133">Transmembrane helix</keyword>
<dbReference type="PRINTS" id="PR00344">
    <property type="entry name" value="BCTRLSENSOR"/>
</dbReference>
<keyword evidence="4" id="KW-0808">Transferase</keyword>
<dbReference type="InterPro" id="IPR036890">
    <property type="entry name" value="HATPase_C_sf"/>
</dbReference>
<dbReference type="SUPFAM" id="SSF55874">
    <property type="entry name" value="ATPase domain of HSP90 chaperone/DNA topoisomerase II/histidine kinase"/>
    <property type="match status" value="1"/>
</dbReference>
<dbReference type="SUPFAM" id="SSF47384">
    <property type="entry name" value="Homodimeric domain of signal transducing histidine kinase"/>
    <property type="match status" value="1"/>
</dbReference>
<gene>
    <name evidence="9" type="ORF">GR167_16325</name>
</gene>
<dbReference type="CDD" id="cd00082">
    <property type="entry name" value="HisKA"/>
    <property type="match status" value="1"/>
</dbReference>
<dbReference type="Pfam" id="PF00512">
    <property type="entry name" value="HisKA"/>
    <property type="match status" value="1"/>
</dbReference>
<evidence type="ECO:0000256" key="3">
    <source>
        <dbReference type="ARBA" id="ARBA00022553"/>
    </source>
</evidence>
<dbReference type="InterPro" id="IPR036097">
    <property type="entry name" value="HisK_dim/P_sf"/>
</dbReference>
<keyword evidence="10" id="KW-1185">Reference proteome</keyword>
<evidence type="ECO:0000256" key="5">
    <source>
        <dbReference type="ARBA" id="ARBA00022777"/>
    </source>
</evidence>
<sequence length="421" mass="45565">MTYLSRHERRIANSKTLVRYVTPFAVGWLIIAWGLGAPRLEIAAGIATIGFLGGILLHRYEWHTLARITWLLAANAAIFLASLVVHPAGYMSFILLAAAGMPFLIFSTNRKRPIVWGLVALPVLLWFIGWWTDYALLAPFDVGEDMAKHVVAPGTAVTVFGVVLFEFAYFVVISRRYAASLSQAQQRAEVANEAKSALLRSMSHEMRTPLNAITGFSELTREDAGADSPLDRDKVRDRMDAILGASDNLLKMVENMLSYASIAGSEINVNQTVVDLDQQCAKALRRYEDQVSAKNLQLDLSIPKGTQVKADPALLVPAIQQLLDNAIKYTPAGGKIALAAEPAAGNRVKVSICDTGPGFPKGMSDTAFDPFERLEFANGIQSGAGIGMALVRAYVEAMGGKVGIETDRTSGALVWLALDAA</sequence>
<feature type="transmembrane region" description="Helical" evidence="7">
    <location>
        <begin position="20"/>
        <end position="36"/>
    </location>
</feature>
<feature type="transmembrane region" description="Helical" evidence="7">
    <location>
        <begin position="151"/>
        <end position="172"/>
    </location>
</feature>